<feature type="domain" description="HAMP" evidence="10">
    <location>
        <begin position="376"/>
        <end position="428"/>
    </location>
</feature>
<keyword evidence="8" id="KW-0812">Transmembrane</keyword>
<dbReference type="GO" id="GO:0000155">
    <property type="term" value="F:phosphorelay sensor kinase activity"/>
    <property type="evidence" value="ECO:0007669"/>
    <property type="project" value="InterPro"/>
</dbReference>
<dbReference type="SMART" id="SM00387">
    <property type="entry name" value="HATPase_c"/>
    <property type="match status" value="1"/>
</dbReference>
<evidence type="ECO:0000256" key="6">
    <source>
        <dbReference type="ARBA" id="ARBA00022777"/>
    </source>
</evidence>
<keyword evidence="4" id="KW-0597">Phosphoprotein</keyword>
<protein>
    <recommendedName>
        <fullName evidence="3">histidine kinase</fullName>
        <ecNumber evidence="3">2.7.13.3</ecNumber>
    </recommendedName>
</protein>
<dbReference type="InterPro" id="IPR004358">
    <property type="entry name" value="Sig_transdc_His_kin-like_C"/>
</dbReference>
<dbReference type="InterPro" id="IPR003661">
    <property type="entry name" value="HisK_dim/P_dom"/>
</dbReference>
<organism evidence="11 12">
    <name type="scientific">Tunturiibacter lichenicola</name>
    <dbReference type="NCBI Taxonomy" id="2051959"/>
    <lineage>
        <taxon>Bacteria</taxon>
        <taxon>Pseudomonadati</taxon>
        <taxon>Acidobacteriota</taxon>
        <taxon>Terriglobia</taxon>
        <taxon>Terriglobales</taxon>
        <taxon>Acidobacteriaceae</taxon>
        <taxon>Tunturiibacter</taxon>
    </lineage>
</organism>
<feature type="transmembrane region" description="Helical" evidence="8">
    <location>
        <begin position="91"/>
        <end position="113"/>
    </location>
</feature>
<dbReference type="Pfam" id="PF02518">
    <property type="entry name" value="HATPase_c"/>
    <property type="match status" value="1"/>
</dbReference>
<dbReference type="PANTHER" id="PTHR43065:SF42">
    <property type="entry name" value="TWO-COMPONENT SENSOR PPRA"/>
    <property type="match status" value="1"/>
</dbReference>
<dbReference type="Pfam" id="PF00672">
    <property type="entry name" value="HAMP"/>
    <property type="match status" value="1"/>
</dbReference>
<evidence type="ECO:0000256" key="5">
    <source>
        <dbReference type="ARBA" id="ARBA00022679"/>
    </source>
</evidence>
<sequence length="872" mass="94567">MGATANRRKIWIVALGTCLLILFVALATLNAFNTQLPKPASTQQTVIFTGLSIVAFLLFVAVLLLLVRNVLKLYADQRSRVMGTRLRTRMLWGAVLVSLVPIASMFAFSYQLMNRAVDRWFTQPVTDMREDSNNMALELAHYTTANARAEADSIAASLPAAPVIAPVAKAAGGGRAGASGRGSDRRSNRGALPAHAAAPSAVSLAVSRNREAIHDVLRQHEITLQNGFAIVYREGRVVASFHMPQRAGTTAQVKVWLPDQVAGADTDESSAQRQADPVDAAILTAAQRVDQPVFSLGATDYALGATTLKQGETVVVGLPMPFGMAATMTNLRKAADAYWVLYSERRQIRDLYMLLLMMMTSLALFASCWLALHLSKQVTKPVEALADAMEAIAQGDYGHRVQESATEELGELVRSFNHMAADLEGSRRAVEESTVQLSAANTALEARRGELETMLETIPNGVATLDTDRRIILANRALSEMMDPGGQRPFYGLVMEEVFPPEVSEVLDRLIKRSHRMGSASSEIEIPGFPQSSGDRFGGTMNLLATVALLEMPAATERMRREHQGYVIVLENATELLRAQKQSAWKEVARRVAHEIKNPLTPISLSAEQIRRHIDRLARAVAEATSVSAPESPSIAVIRRCSEVITSSVESMRSLVDQFAALAEFPTARPKPADLNTIVENSLALFAGRMQTVRIVRKMSIDLPLVMADPEALKRALGNLIDNAAEAMQQSLYRELQISTCLLENGMVELAIADSGSGLTDDMRERLFLPYFSTKQRGTGLGLAIAAKIIQEHQGTIRAEKNEPAGARFIIELRPALSTDSDPDAPAAFSGFATPQNGHAAVAAVESAIELPVHGDTKAQDDLASTLPRGPQ</sequence>
<dbReference type="SUPFAM" id="SSF55874">
    <property type="entry name" value="ATPase domain of HSP90 chaperone/DNA topoisomerase II/histidine kinase"/>
    <property type="match status" value="1"/>
</dbReference>
<dbReference type="InterPro" id="IPR035965">
    <property type="entry name" value="PAS-like_dom_sf"/>
</dbReference>
<evidence type="ECO:0000313" key="12">
    <source>
        <dbReference type="Proteomes" id="UP000564385"/>
    </source>
</evidence>
<dbReference type="SUPFAM" id="SSF158472">
    <property type="entry name" value="HAMP domain-like"/>
    <property type="match status" value="1"/>
</dbReference>
<dbReference type="InterPro" id="IPR003660">
    <property type="entry name" value="HAMP_dom"/>
</dbReference>
<dbReference type="Gene3D" id="3.30.450.20">
    <property type="entry name" value="PAS domain"/>
    <property type="match status" value="1"/>
</dbReference>
<dbReference type="SMART" id="SM00091">
    <property type="entry name" value="PAS"/>
    <property type="match status" value="1"/>
</dbReference>
<keyword evidence="5" id="KW-0808">Transferase</keyword>
<comment type="caution">
    <text evidence="11">The sequence shown here is derived from an EMBL/GenBank/DDBJ whole genome shotgun (WGS) entry which is preliminary data.</text>
</comment>
<dbReference type="PROSITE" id="PS50885">
    <property type="entry name" value="HAMP"/>
    <property type="match status" value="1"/>
</dbReference>
<dbReference type="EMBL" id="JACCCU010000001">
    <property type="protein sequence ID" value="NYF88596.1"/>
    <property type="molecule type" value="Genomic_DNA"/>
</dbReference>
<dbReference type="PRINTS" id="PR00344">
    <property type="entry name" value="BCTRLSENSOR"/>
</dbReference>
<evidence type="ECO:0000256" key="8">
    <source>
        <dbReference type="SAM" id="Phobius"/>
    </source>
</evidence>
<evidence type="ECO:0000256" key="4">
    <source>
        <dbReference type="ARBA" id="ARBA00022553"/>
    </source>
</evidence>
<dbReference type="Pfam" id="PF13188">
    <property type="entry name" value="PAS_8"/>
    <property type="match status" value="1"/>
</dbReference>
<evidence type="ECO:0000313" key="11">
    <source>
        <dbReference type="EMBL" id="NYF88596.1"/>
    </source>
</evidence>
<dbReference type="CDD" id="cd00082">
    <property type="entry name" value="HisKA"/>
    <property type="match status" value="1"/>
</dbReference>
<dbReference type="Gene3D" id="3.30.565.10">
    <property type="entry name" value="Histidine kinase-like ATPase, C-terminal domain"/>
    <property type="match status" value="1"/>
</dbReference>
<evidence type="ECO:0000256" key="2">
    <source>
        <dbReference type="ARBA" id="ARBA00004370"/>
    </source>
</evidence>
<dbReference type="Proteomes" id="UP000564385">
    <property type="component" value="Unassembled WGS sequence"/>
</dbReference>
<feature type="transmembrane region" description="Helical" evidence="8">
    <location>
        <begin position="351"/>
        <end position="372"/>
    </location>
</feature>
<dbReference type="InterPro" id="IPR000014">
    <property type="entry name" value="PAS"/>
</dbReference>
<feature type="region of interest" description="Disordered" evidence="7">
    <location>
        <begin position="853"/>
        <end position="872"/>
    </location>
</feature>
<dbReference type="Gene3D" id="6.10.340.10">
    <property type="match status" value="1"/>
</dbReference>
<keyword evidence="6" id="KW-0418">Kinase</keyword>
<feature type="compositionally biased region" description="Gly residues" evidence="7">
    <location>
        <begin position="171"/>
        <end position="180"/>
    </location>
</feature>
<dbReference type="InterPro" id="IPR005467">
    <property type="entry name" value="His_kinase_dom"/>
</dbReference>
<dbReference type="SUPFAM" id="SSF55785">
    <property type="entry name" value="PYP-like sensor domain (PAS domain)"/>
    <property type="match status" value="1"/>
</dbReference>
<dbReference type="SUPFAM" id="SSF47384">
    <property type="entry name" value="Homodimeric domain of signal transducing histidine kinase"/>
    <property type="match status" value="1"/>
</dbReference>
<dbReference type="SMART" id="SM00388">
    <property type="entry name" value="HisKA"/>
    <property type="match status" value="1"/>
</dbReference>
<accession>A0A852VGL7</accession>
<dbReference type="Gene3D" id="1.10.287.130">
    <property type="match status" value="1"/>
</dbReference>
<feature type="transmembrane region" description="Helical" evidence="8">
    <location>
        <begin position="47"/>
        <end position="71"/>
    </location>
</feature>
<evidence type="ECO:0000256" key="3">
    <source>
        <dbReference type="ARBA" id="ARBA00012438"/>
    </source>
</evidence>
<dbReference type="GO" id="GO:0016020">
    <property type="term" value="C:membrane"/>
    <property type="evidence" value="ECO:0007669"/>
    <property type="project" value="UniProtKB-SubCell"/>
</dbReference>
<comment type="catalytic activity">
    <reaction evidence="1">
        <text>ATP + protein L-histidine = ADP + protein N-phospho-L-histidine.</text>
        <dbReference type="EC" id="2.7.13.3"/>
    </reaction>
</comment>
<keyword evidence="8" id="KW-1133">Transmembrane helix</keyword>
<evidence type="ECO:0000256" key="1">
    <source>
        <dbReference type="ARBA" id="ARBA00000085"/>
    </source>
</evidence>
<evidence type="ECO:0000259" key="9">
    <source>
        <dbReference type="PROSITE" id="PS50109"/>
    </source>
</evidence>
<proteinExistence type="predicted"/>
<dbReference type="PANTHER" id="PTHR43065">
    <property type="entry name" value="SENSOR HISTIDINE KINASE"/>
    <property type="match status" value="1"/>
</dbReference>
<reference evidence="11 12" key="1">
    <citation type="submission" date="2020-07" db="EMBL/GenBank/DDBJ databases">
        <title>Genomic Encyclopedia of Type Strains, Phase IV (KMG-V): Genome sequencing to study the core and pangenomes of soil and plant-associated prokaryotes.</title>
        <authorList>
            <person name="Whitman W."/>
        </authorList>
    </citation>
    <scope>NUCLEOTIDE SEQUENCE [LARGE SCALE GENOMIC DNA]</scope>
    <source>
        <strain evidence="11 12">M8UP22</strain>
    </source>
</reference>
<dbReference type="CDD" id="cd00075">
    <property type="entry name" value="HATPase"/>
    <property type="match status" value="1"/>
</dbReference>
<feature type="domain" description="Histidine kinase" evidence="9">
    <location>
        <begin position="591"/>
        <end position="817"/>
    </location>
</feature>
<dbReference type="CDD" id="cd06225">
    <property type="entry name" value="HAMP"/>
    <property type="match status" value="1"/>
</dbReference>
<gene>
    <name evidence="11" type="ORF">HDF08_000663</name>
</gene>
<evidence type="ECO:0000256" key="7">
    <source>
        <dbReference type="SAM" id="MobiDB-lite"/>
    </source>
</evidence>
<dbReference type="PROSITE" id="PS50109">
    <property type="entry name" value="HIS_KIN"/>
    <property type="match status" value="1"/>
</dbReference>
<dbReference type="SMART" id="SM00304">
    <property type="entry name" value="HAMP"/>
    <property type="match status" value="1"/>
</dbReference>
<dbReference type="InterPro" id="IPR036097">
    <property type="entry name" value="HisK_dim/P_sf"/>
</dbReference>
<dbReference type="InterPro" id="IPR036890">
    <property type="entry name" value="HATPase_C_sf"/>
</dbReference>
<dbReference type="PIRSF" id="PIRSF037532">
    <property type="entry name" value="STHK_NtrY"/>
    <property type="match status" value="1"/>
</dbReference>
<evidence type="ECO:0000259" key="10">
    <source>
        <dbReference type="PROSITE" id="PS50885"/>
    </source>
</evidence>
<comment type="subcellular location">
    <subcellularLocation>
        <location evidence="2">Membrane</location>
    </subcellularLocation>
</comment>
<dbReference type="EC" id="2.7.13.3" evidence="3"/>
<name>A0A852VGL7_9BACT</name>
<keyword evidence="8" id="KW-0472">Membrane</keyword>
<dbReference type="AlphaFoldDB" id="A0A852VGL7"/>
<dbReference type="InterPro" id="IPR017232">
    <property type="entry name" value="NtrY"/>
</dbReference>
<feature type="region of interest" description="Disordered" evidence="7">
    <location>
        <begin position="171"/>
        <end position="195"/>
    </location>
</feature>
<dbReference type="InterPro" id="IPR003594">
    <property type="entry name" value="HATPase_dom"/>
</dbReference>